<keyword evidence="2" id="KW-0472">Membrane</keyword>
<feature type="transmembrane region" description="Helical" evidence="2">
    <location>
        <begin position="139"/>
        <end position="160"/>
    </location>
</feature>
<evidence type="ECO:0000313" key="4">
    <source>
        <dbReference type="Proteomes" id="UP000709437"/>
    </source>
</evidence>
<evidence type="ECO:0000313" key="3">
    <source>
        <dbReference type="EMBL" id="MBT1541223.1"/>
    </source>
</evidence>
<protein>
    <submittedName>
        <fullName evidence="3">Uncharacterized protein</fullName>
    </submittedName>
</protein>
<keyword evidence="2" id="KW-0812">Transmembrane</keyword>
<dbReference type="RefSeq" id="WP_214562530.1">
    <property type="nucleotide sequence ID" value="NZ_JAHEWX010000004.1"/>
</dbReference>
<keyword evidence="2" id="KW-1133">Transmembrane helix</keyword>
<gene>
    <name evidence="3" type="ORF">KK103_05560</name>
</gene>
<accession>A0A9Q2ZNQ0</accession>
<evidence type="ECO:0000256" key="1">
    <source>
        <dbReference type="SAM" id="MobiDB-lite"/>
    </source>
</evidence>
<sequence>MFKIGWQVFRERLPALVGPRRRRRIRLGGSIAVVVAFVGLVVLALTTDAFDATPLPLAGRVAVGLLLSVGFGCLAAACVPSGPKGWAIAPIPGIGWRTQEAVARYHRRNPPPVDPKHRDAVLDRLPETRDLLVRSALGGLLLLTGCAATLLAVVILDVAAISAGTGLSRLPLFWFFLGITGATTGIGGLRTLGRQEQLRVEAEALLPVPPPLPPRGRPGARSGSKLALPEE</sequence>
<feature type="transmembrane region" description="Helical" evidence="2">
    <location>
        <begin position="172"/>
        <end position="189"/>
    </location>
</feature>
<proteinExistence type="predicted"/>
<evidence type="ECO:0000256" key="2">
    <source>
        <dbReference type="SAM" id="Phobius"/>
    </source>
</evidence>
<feature type="transmembrane region" description="Helical" evidence="2">
    <location>
        <begin position="27"/>
        <end position="45"/>
    </location>
</feature>
<comment type="caution">
    <text evidence="3">The sequence shown here is derived from an EMBL/GenBank/DDBJ whole genome shotgun (WGS) entry which is preliminary data.</text>
</comment>
<dbReference type="Proteomes" id="UP000709437">
    <property type="component" value="Unassembled WGS sequence"/>
</dbReference>
<organism evidence="3 4">
    <name type="scientific">Curtobacterium flaccumfaciens pv. flaccumfaciens</name>
    <dbReference type="NCBI Taxonomy" id="138532"/>
    <lineage>
        <taxon>Bacteria</taxon>
        <taxon>Bacillati</taxon>
        <taxon>Actinomycetota</taxon>
        <taxon>Actinomycetes</taxon>
        <taxon>Micrococcales</taxon>
        <taxon>Microbacteriaceae</taxon>
        <taxon>Curtobacterium</taxon>
    </lineage>
</organism>
<name>A0A9Q2ZNQ0_9MICO</name>
<feature type="compositionally biased region" description="Pro residues" evidence="1">
    <location>
        <begin position="207"/>
        <end position="216"/>
    </location>
</feature>
<feature type="region of interest" description="Disordered" evidence="1">
    <location>
        <begin position="204"/>
        <end position="231"/>
    </location>
</feature>
<feature type="transmembrane region" description="Helical" evidence="2">
    <location>
        <begin position="57"/>
        <end position="79"/>
    </location>
</feature>
<dbReference type="AlphaFoldDB" id="A0A9Q2ZNQ0"/>
<reference evidence="3" key="1">
    <citation type="submission" date="2021-05" db="EMBL/GenBank/DDBJ databases">
        <title>Whole genome sequence of Curtobacterium flaccumfaciens pv. flaccumfaciens strain CFBP 3417.</title>
        <authorList>
            <person name="Osdaghi E."/>
            <person name="Taghouti G."/>
            <person name="Portier P."/>
            <person name="Fazliarab A."/>
            <person name="Taghavi S.M."/>
            <person name="Briand M."/>
            <person name="Le-Saux M."/>
            <person name="Jacques M.-A."/>
        </authorList>
    </citation>
    <scope>NUCLEOTIDE SEQUENCE</scope>
    <source>
        <strain evidence="3">CFBP 3417</strain>
    </source>
</reference>
<dbReference type="EMBL" id="JAHEWX010000004">
    <property type="protein sequence ID" value="MBT1541223.1"/>
    <property type="molecule type" value="Genomic_DNA"/>
</dbReference>